<dbReference type="Gene3D" id="3.30.200.20">
    <property type="entry name" value="Phosphorylase Kinase, domain 1"/>
    <property type="match status" value="1"/>
</dbReference>
<evidence type="ECO:0008006" key="3">
    <source>
        <dbReference type="Google" id="ProtNLM"/>
    </source>
</evidence>
<evidence type="ECO:0000313" key="2">
    <source>
        <dbReference type="Proteomes" id="UP000318081"/>
    </source>
</evidence>
<proteinExistence type="predicted"/>
<sequence length="182" mass="19991">MNQSDEKNPEELQNPKVGELLDEFLIAEELGSPVSAEELCKENSGLLTALQDAIARQRRFESLKEDLDSQLPLVYGSYEVVEVLGKGGCGTVFRCRHKHLQREAAVKVVVLSMAILSPKLTSFARLRLCESSVTTGLPPSLTVAFSTMGQALSAGWQWNTCLAAALTISCRIQTHQNSRSFH</sequence>
<protein>
    <recommendedName>
        <fullName evidence="3">Protein kinase domain-containing protein</fullName>
    </recommendedName>
</protein>
<reference evidence="1 2" key="1">
    <citation type="submission" date="2019-02" db="EMBL/GenBank/DDBJ databases">
        <title>Deep-cultivation of Planctomycetes and their phenomic and genomic characterization uncovers novel biology.</title>
        <authorList>
            <person name="Wiegand S."/>
            <person name="Jogler M."/>
            <person name="Boedeker C."/>
            <person name="Pinto D."/>
            <person name="Vollmers J."/>
            <person name="Rivas-Marin E."/>
            <person name="Kohn T."/>
            <person name="Peeters S.H."/>
            <person name="Heuer A."/>
            <person name="Rast P."/>
            <person name="Oberbeckmann S."/>
            <person name="Bunk B."/>
            <person name="Jeske O."/>
            <person name="Meyerdierks A."/>
            <person name="Storesund J.E."/>
            <person name="Kallscheuer N."/>
            <person name="Luecker S."/>
            <person name="Lage O.M."/>
            <person name="Pohl T."/>
            <person name="Merkel B.J."/>
            <person name="Hornburger P."/>
            <person name="Mueller R.-W."/>
            <person name="Bruemmer F."/>
            <person name="Labrenz M."/>
            <person name="Spormann A.M."/>
            <person name="Op den Camp H."/>
            <person name="Overmann J."/>
            <person name="Amann R."/>
            <person name="Jetten M.S.M."/>
            <person name="Mascher T."/>
            <person name="Medema M.H."/>
            <person name="Devos D.P."/>
            <person name="Kaster A.-K."/>
            <person name="Ovreas L."/>
            <person name="Rohde M."/>
            <person name="Galperin M.Y."/>
            <person name="Jogler C."/>
        </authorList>
    </citation>
    <scope>NUCLEOTIDE SEQUENCE [LARGE SCALE GENOMIC DNA]</scope>
    <source>
        <strain evidence="1 2">TBK1r</strain>
    </source>
</reference>
<evidence type="ECO:0000313" key="1">
    <source>
        <dbReference type="EMBL" id="QDV88504.1"/>
    </source>
</evidence>
<dbReference type="EMBL" id="CP036432">
    <property type="protein sequence ID" value="QDV88504.1"/>
    <property type="molecule type" value="Genomic_DNA"/>
</dbReference>
<accession>A0ABX5Y2L4</accession>
<name>A0ABX5Y2L4_9BACT</name>
<keyword evidence="2" id="KW-1185">Reference proteome</keyword>
<organism evidence="1 2">
    <name type="scientific">Stieleria magnilauensis</name>
    <dbReference type="NCBI Taxonomy" id="2527963"/>
    <lineage>
        <taxon>Bacteria</taxon>
        <taxon>Pseudomonadati</taxon>
        <taxon>Planctomycetota</taxon>
        <taxon>Planctomycetia</taxon>
        <taxon>Pirellulales</taxon>
        <taxon>Pirellulaceae</taxon>
        <taxon>Stieleria</taxon>
    </lineage>
</organism>
<gene>
    <name evidence="1" type="ORF">TBK1r_75370</name>
</gene>
<dbReference type="Proteomes" id="UP000318081">
    <property type="component" value="Chromosome"/>
</dbReference>
<dbReference type="InterPro" id="IPR011009">
    <property type="entry name" value="Kinase-like_dom_sf"/>
</dbReference>
<dbReference type="SUPFAM" id="SSF56112">
    <property type="entry name" value="Protein kinase-like (PK-like)"/>
    <property type="match status" value="1"/>
</dbReference>